<organism evidence="1 2">
    <name type="scientific">Mucuna pruriens</name>
    <name type="common">Velvet bean</name>
    <name type="synonym">Dolichos pruriens</name>
    <dbReference type="NCBI Taxonomy" id="157652"/>
    <lineage>
        <taxon>Eukaryota</taxon>
        <taxon>Viridiplantae</taxon>
        <taxon>Streptophyta</taxon>
        <taxon>Embryophyta</taxon>
        <taxon>Tracheophyta</taxon>
        <taxon>Spermatophyta</taxon>
        <taxon>Magnoliopsida</taxon>
        <taxon>eudicotyledons</taxon>
        <taxon>Gunneridae</taxon>
        <taxon>Pentapetalae</taxon>
        <taxon>rosids</taxon>
        <taxon>fabids</taxon>
        <taxon>Fabales</taxon>
        <taxon>Fabaceae</taxon>
        <taxon>Papilionoideae</taxon>
        <taxon>50 kb inversion clade</taxon>
        <taxon>NPAAA clade</taxon>
        <taxon>indigoferoid/millettioid clade</taxon>
        <taxon>Phaseoleae</taxon>
        <taxon>Mucuna</taxon>
    </lineage>
</organism>
<reference evidence="1" key="1">
    <citation type="submission" date="2018-05" db="EMBL/GenBank/DDBJ databases">
        <title>Draft genome of Mucuna pruriens seed.</title>
        <authorList>
            <person name="Nnadi N.E."/>
            <person name="Vos R."/>
            <person name="Hasami M.H."/>
            <person name="Devisetty U.K."/>
            <person name="Aguiy J.C."/>
        </authorList>
    </citation>
    <scope>NUCLEOTIDE SEQUENCE [LARGE SCALE GENOMIC DNA]</scope>
    <source>
        <strain evidence="1">JCA_2017</strain>
    </source>
</reference>
<dbReference type="Proteomes" id="UP000257109">
    <property type="component" value="Unassembled WGS sequence"/>
</dbReference>
<proteinExistence type="predicted"/>
<name>A0A371EUJ3_MUCPR</name>
<keyword evidence="2" id="KW-1185">Reference proteome</keyword>
<gene>
    <name evidence="1" type="ORF">CR513_51113</name>
</gene>
<dbReference type="AlphaFoldDB" id="A0A371EUJ3"/>
<evidence type="ECO:0000313" key="1">
    <source>
        <dbReference type="EMBL" id="RDX69738.1"/>
    </source>
</evidence>
<accession>A0A371EUJ3</accession>
<feature type="non-terminal residue" evidence="1">
    <location>
        <position position="1"/>
    </location>
</feature>
<dbReference type="EMBL" id="QJKJ01011983">
    <property type="protein sequence ID" value="RDX69738.1"/>
    <property type="molecule type" value="Genomic_DNA"/>
</dbReference>
<sequence>MLEGYGEWEALVKQPLQKPFIIRLDTILGEGVFVHILGKFGGNTLVESIYKNNFCLISIKEIK</sequence>
<comment type="caution">
    <text evidence="1">The sequence shown here is derived from an EMBL/GenBank/DDBJ whole genome shotgun (WGS) entry which is preliminary data.</text>
</comment>
<protein>
    <submittedName>
        <fullName evidence="1">Uncharacterized protein</fullName>
    </submittedName>
</protein>
<evidence type="ECO:0000313" key="2">
    <source>
        <dbReference type="Proteomes" id="UP000257109"/>
    </source>
</evidence>